<comment type="similarity">
    <text evidence="2 7">Belongs to the major facilitator superfamily. Sugar transporter (TC 2.A.1.1) family.</text>
</comment>
<evidence type="ECO:0000256" key="5">
    <source>
        <dbReference type="ARBA" id="ARBA00022989"/>
    </source>
</evidence>
<dbReference type="NCBIfam" id="TIGR00879">
    <property type="entry name" value="SP"/>
    <property type="match status" value="1"/>
</dbReference>
<evidence type="ECO:0000313" key="10">
    <source>
        <dbReference type="EMBL" id="KAF2481041.1"/>
    </source>
</evidence>
<evidence type="ECO:0000256" key="7">
    <source>
        <dbReference type="RuleBase" id="RU003346"/>
    </source>
</evidence>
<sequence length="537" mass="60212">MEKSDLQHIESANDSLAQHGYDKDLQADGRAANAHEHEMTVRQTLRAYPWAVFWSLVVSMSVIMEGYDTILIGSLYGYPAFARSFGHYDASTKSYQIEGKWQAAMGSGPQAGAIVGALLNGYLTPKFGFRPMFFVGLILMISFVFVSFFGFSVELQAVGQILCGIPWGIFATIGPAYASELCPLAIRPYLTAYTNMCFAIGQLVGAGVLKSLIARTDDWSWRIPFAIQWLWPPFLLFAAVFMPESPWWLVRKGRYQDAERMVKRLMAPHEKENAKGVVAMMTHTNAIEMSLETGTSYLDCFRGIDLRRTEIACVAFLGQITCGAQFAYSATYFFEQAGLDPSDAYAVNLGDTALAFCGTIGAWFLMRYAGRRQLYISGMGAMCVCLFIIGFLTYVPHNGGAWGQAAMCFLWLLSFSLTIGPVGWAIPPEVSSTRLRSKTVVLARNSYYVAQIIANVLEPYFINPTEWDLKGFTGFVWFGTAFCSLVWAFFRLPETKNRTYEELDVMFAGKLPTRKFKKYTVDAYDERHTLEERARET</sequence>
<evidence type="ECO:0000256" key="1">
    <source>
        <dbReference type="ARBA" id="ARBA00004141"/>
    </source>
</evidence>
<keyword evidence="6 8" id="KW-0472">Membrane</keyword>
<dbReference type="InterPro" id="IPR050360">
    <property type="entry name" value="MFS_Sugar_Transporters"/>
</dbReference>
<keyword evidence="3 7" id="KW-0813">Transport</keyword>
<feature type="transmembrane region" description="Helical" evidence="8">
    <location>
        <begin position="157"/>
        <end position="178"/>
    </location>
</feature>
<dbReference type="InterPro" id="IPR020846">
    <property type="entry name" value="MFS_dom"/>
</dbReference>
<comment type="subcellular location">
    <subcellularLocation>
        <location evidence="1">Membrane</location>
        <topology evidence="1">Multi-pass membrane protein</topology>
    </subcellularLocation>
</comment>
<evidence type="ECO:0000256" key="2">
    <source>
        <dbReference type="ARBA" id="ARBA00010992"/>
    </source>
</evidence>
<feature type="transmembrane region" description="Helical" evidence="8">
    <location>
        <begin position="474"/>
        <end position="490"/>
    </location>
</feature>
<feature type="transmembrane region" description="Helical" evidence="8">
    <location>
        <begin position="229"/>
        <end position="250"/>
    </location>
</feature>
<evidence type="ECO:0000256" key="8">
    <source>
        <dbReference type="SAM" id="Phobius"/>
    </source>
</evidence>
<dbReference type="AlphaFoldDB" id="A0A6A6PMX4"/>
<dbReference type="PRINTS" id="PR00171">
    <property type="entry name" value="SUGRTRNSPORT"/>
</dbReference>
<feature type="domain" description="Major facilitator superfamily (MFS) profile" evidence="9">
    <location>
        <begin position="54"/>
        <end position="496"/>
    </location>
</feature>
<name>A0A6A6PMX4_9PEZI</name>
<dbReference type="FunFam" id="1.20.1250.20:FF:000078">
    <property type="entry name" value="MFS maltose transporter, putative"/>
    <property type="match status" value="1"/>
</dbReference>
<accession>A0A6A6PMX4</accession>
<feature type="transmembrane region" description="Helical" evidence="8">
    <location>
        <begin position="345"/>
        <end position="365"/>
    </location>
</feature>
<dbReference type="RefSeq" id="XP_033587611.1">
    <property type="nucleotide sequence ID" value="XM_033734085.1"/>
</dbReference>
<feature type="transmembrane region" description="Helical" evidence="8">
    <location>
        <begin position="446"/>
        <end position="462"/>
    </location>
</feature>
<keyword evidence="4 8" id="KW-0812">Transmembrane</keyword>
<evidence type="ECO:0000313" key="11">
    <source>
        <dbReference type="Proteomes" id="UP000799767"/>
    </source>
</evidence>
<dbReference type="SUPFAM" id="SSF103473">
    <property type="entry name" value="MFS general substrate transporter"/>
    <property type="match status" value="1"/>
</dbReference>
<dbReference type="InterPro" id="IPR005828">
    <property type="entry name" value="MFS_sugar_transport-like"/>
</dbReference>
<feature type="transmembrane region" description="Helical" evidence="8">
    <location>
        <begin position="47"/>
        <end position="67"/>
    </location>
</feature>
<gene>
    <name evidence="10" type="ORF">BDY17DRAFT_300599</name>
</gene>
<dbReference type="PROSITE" id="PS00217">
    <property type="entry name" value="SUGAR_TRANSPORT_2"/>
    <property type="match status" value="1"/>
</dbReference>
<dbReference type="Pfam" id="PF00083">
    <property type="entry name" value="Sugar_tr"/>
    <property type="match status" value="1"/>
</dbReference>
<proteinExistence type="inferred from homology"/>
<dbReference type="PANTHER" id="PTHR48022">
    <property type="entry name" value="PLASTIDIC GLUCOSE TRANSPORTER 4"/>
    <property type="match status" value="1"/>
</dbReference>
<dbReference type="InterPro" id="IPR003663">
    <property type="entry name" value="Sugar/inositol_transpt"/>
</dbReference>
<dbReference type="GO" id="GO:0005351">
    <property type="term" value="F:carbohydrate:proton symporter activity"/>
    <property type="evidence" value="ECO:0007669"/>
    <property type="project" value="TreeGrafter"/>
</dbReference>
<evidence type="ECO:0000256" key="3">
    <source>
        <dbReference type="ARBA" id="ARBA00022448"/>
    </source>
</evidence>
<evidence type="ECO:0000256" key="4">
    <source>
        <dbReference type="ARBA" id="ARBA00022692"/>
    </source>
</evidence>
<dbReference type="PROSITE" id="PS50850">
    <property type="entry name" value="MFS"/>
    <property type="match status" value="1"/>
</dbReference>
<dbReference type="GO" id="GO:0016020">
    <property type="term" value="C:membrane"/>
    <property type="evidence" value="ECO:0007669"/>
    <property type="project" value="UniProtKB-SubCell"/>
</dbReference>
<dbReference type="Proteomes" id="UP000799767">
    <property type="component" value="Unassembled WGS sequence"/>
</dbReference>
<evidence type="ECO:0000259" key="9">
    <source>
        <dbReference type="PROSITE" id="PS50850"/>
    </source>
</evidence>
<feature type="transmembrane region" description="Helical" evidence="8">
    <location>
        <begin position="374"/>
        <end position="395"/>
    </location>
</feature>
<feature type="transmembrane region" description="Helical" evidence="8">
    <location>
        <begin position="311"/>
        <end position="333"/>
    </location>
</feature>
<organism evidence="10 11">
    <name type="scientific">Neohortaea acidophila</name>
    <dbReference type="NCBI Taxonomy" id="245834"/>
    <lineage>
        <taxon>Eukaryota</taxon>
        <taxon>Fungi</taxon>
        <taxon>Dikarya</taxon>
        <taxon>Ascomycota</taxon>
        <taxon>Pezizomycotina</taxon>
        <taxon>Dothideomycetes</taxon>
        <taxon>Dothideomycetidae</taxon>
        <taxon>Mycosphaerellales</taxon>
        <taxon>Teratosphaeriaceae</taxon>
        <taxon>Neohortaea</taxon>
    </lineage>
</organism>
<evidence type="ECO:0000256" key="6">
    <source>
        <dbReference type="ARBA" id="ARBA00023136"/>
    </source>
</evidence>
<protein>
    <submittedName>
        <fullName evidence="10">MFS transporter</fullName>
    </submittedName>
</protein>
<feature type="transmembrane region" description="Helical" evidence="8">
    <location>
        <begin position="132"/>
        <end position="151"/>
    </location>
</feature>
<dbReference type="InterPro" id="IPR005829">
    <property type="entry name" value="Sugar_transporter_CS"/>
</dbReference>
<dbReference type="GeneID" id="54475087"/>
<dbReference type="InterPro" id="IPR036259">
    <property type="entry name" value="MFS_trans_sf"/>
</dbReference>
<dbReference type="PANTHER" id="PTHR48022:SF83">
    <property type="entry name" value="MAJOR FACILITATOR SUPERFAMILY (MFS) PROFILE DOMAIN-CONTAINING PROTEIN"/>
    <property type="match status" value="1"/>
</dbReference>
<feature type="transmembrane region" description="Helical" evidence="8">
    <location>
        <begin position="401"/>
        <end position="426"/>
    </location>
</feature>
<dbReference type="Gene3D" id="1.20.1250.20">
    <property type="entry name" value="MFS general substrate transporter like domains"/>
    <property type="match status" value="1"/>
</dbReference>
<dbReference type="OrthoDB" id="6612291at2759"/>
<feature type="transmembrane region" description="Helical" evidence="8">
    <location>
        <begin position="190"/>
        <end position="209"/>
    </location>
</feature>
<keyword evidence="5 8" id="KW-1133">Transmembrane helix</keyword>
<keyword evidence="11" id="KW-1185">Reference proteome</keyword>
<dbReference type="EMBL" id="MU001638">
    <property type="protein sequence ID" value="KAF2481041.1"/>
    <property type="molecule type" value="Genomic_DNA"/>
</dbReference>
<reference evidence="10" key="1">
    <citation type="journal article" date="2020" name="Stud. Mycol.">
        <title>101 Dothideomycetes genomes: a test case for predicting lifestyles and emergence of pathogens.</title>
        <authorList>
            <person name="Haridas S."/>
            <person name="Albert R."/>
            <person name="Binder M."/>
            <person name="Bloem J."/>
            <person name="Labutti K."/>
            <person name="Salamov A."/>
            <person name="Andreopoulos B."/>
            <person name="Baker S."/>
            <person name="Barry K."/>
            <person name="Bills G."/>
            <person name="Bluhm B."/>
            <person name="Cannon C."/>
            <person name="Castanera R."/>
            <person name="Culley D."/>
            <person name="Daum C."/>
            <person name="Ezra D."/>
            <person name="Gonzalez J."/>
            <person name="Henrissat B."/>
            <person name="Kuo A."/>
            <person name="Liang C."/>
            <person name="Lipzen A."/>
            <person name="Lutzoni F."/>
            <person name="Magnuson J."/>
            <person name="Mondo S."/>
            <person name="Nolan M."/>
            <person name="Ohm R."/>
            <person name="Pangilinan J."/>
            <person name="Park H.-J."/>
            <person name="Ramirez L."/>
            <person name="Alfaro M."/>
            <person name="Sun H."/>
            <person name="Tritt A."/>
            <person name="Yoshinaga Y."/>
            <person name="Zwiers L.-H."/>
            <person name="Turgeon B."/>
            <person name="Goodwin S."/>
            <person name="Spatafora J."/>
            <person name="Crous P."/>
            <person name="Grigoriev I."/>
        </authorList>
    </citation>
    <scope>NUCLEOTIDE SEQUENCE</scope>
    <source>
        <strain evidence="10">CBS 113389</strain>
    </source>
</reference>